<reference evidence="2" key="1">
    <citation type="journal article" date="2020" name="Phytopathology">
        <title>Genome sequence of the chestnut blight fungus Cryphonectria parasitica EP155: A fundamental resource for an archetypical invasive plant pathogen.</title>
        <authorList>
            <person name="Crouch J.A."/>
            <person name="Dawe A."/>
            <person name="Aerts A."/>
            <person name="Barry K."/>
            <person name="Churchill A.C.L."/>
            <person name="Grimwood J."/>
            <person name="Hillman B."/>
            <person name="Milgroom M.G."/>
            <person name="Pangilinan J."/>
            <person name="Smith M."/>
            <person name="Salamov A."/>
            <person name="Schmutz J."/>
            <person name="Yadav J."/>
            <person name="Grigoriev I.V."/>
            <person name="Nuss D."/>
        </authorList>
    </citation>
    <scope>NUCLEOTIDE SEQUENCE</scope>
    <source>
        <strain evidence="2">EP155</strain>
    </source>
</reference>
<evidence type="ECO:0000313" key="2">
    <source>
        <dbReference type="EMBL" id="KAF3760685.1"/>
    </source>
</evidence>
<comment type="caution">
    <text evidence="2">The sequence shown here is derived from an EMBL/GenBank/DDBJ whole genome shotgun (WGS) entry which is preliminary data.</text>
</comment>
<dbReference type="Proteomes" id="UP000803844">
    <property type="component" value="Unassembled WGS sequence"/>
</dbReference>
<feature type="compositionally biased region" description="Basic and acidic residues" evidence="1">
    <location>
        <begin position="309"/>
        <end position="323"/>
    </location>
</feature>
<feature type="region of interest" description="Disordered" evidence="1">
    <location>
        <begin position="712"/>
        <end position="748"/>
    </location>
</feature>
<keyword evidence="3" id="KW-1185">Reference proteome</keyword>
<sequence>MNVEPGVPDGTRGEDSVFWDDAEDLLTKDYVGCIKLPYQVQDRMDWLNDLTEKVEQAERFGIVFERPLSDIMSNNSGSPDKKWLNWRWPCYEYRNSPDRHPKLPSSRIVIQWMVHNGTVLQKTTVRNLGERPFNAKFQFSGHILIRELDCFDNNHSFNNADSNDEAEAYSSRIGPHGYSWVCVHKFPATGAQQNSSTEAGPPSSNQAGEESLESRSSPPFAAATVVTIFKNGEALKFPGSDPKNPYSWRHNIKPGGKMELVIAFRLIKLDQSQESWKNFVIPACDADVDKFLNEEKLQPTDLFISQLRSDNKDSSDNNQEKSSTRYTSPVGRFDRSPDNHIEFMVRRNLEHILSLLKATQFSSIMQNDEDREVAHGPVLGVLTEWLTALEKADRRGKFAWPHATKEDMKIFRLDDHLWIFFALKSVLNLGESFLQAYDDQLRNEDQQSNEDQLFNEDRLSHDDRLSDEKKPKVKISRMRASVSFRVGTGEQKFNANDLQMEVLRRFTAENGNAEHDENDDGTWTTTLRFALAIAMGSLEKRINKKTPRELVKTALDVLFRLTGFNGVVPGESDEAIDEAMQPKIFDDERYRHFYFHAGFEVPFLLLTLDTRGTEEVLDLLRKISRELSQRNRSSAIKNHRLIMKKSIPFNIQIDSTSIVEIGDEWLFNYPAFFGYESDETTDFPSALKIARDDLKEHSQTKFIQRAIDEVDAEQEANGQGSEASRHGQLHARQQMPATRRQKDSTDTEIDAKILDIPKYKHLGKRRDTRSIPWSLRKQAYSGCGRHLFL</sequence>
<dbReference type="OrthoDB" id="5361176at2759"/>
<proteinExistence type="predicted"/>
<dbReference type="EMBL" id="MU032352">
    <property type="protein sequence ID" value="KAF3760685.1"/>
    <property type="molecule type" value="Genomic_DNA"/>
</dbReference>
<accession>A0A9P5CKE7</accession>
<dbReference type="GeneID" id="63839899"/>
<dbReference type="RefSeq" id="XP_040771664.1">
    <property type="nucleotide sequence ID" value="XM_040922770.1"/>
</dbReference>
<name>A0A9P5CKE7_CRYP1</name>
<evidence type="ECO:0000313" key="3">
    <source>
        <dbReference type="Proteomes" id="UP000803844"/>
    </source>
</evidence>
<feature type="compositionally biased region" description="Basic and acidic residues" evidence="1">
    <location>
        <begin position="455"/>
        <end position="470"/>
    </location>
</feature>
<feature type="compositionally biased region" description="Polar residues" evidence="1">
    <location>
        <begin position="191"/>
        <end position="208"/>
    </location>
</feature>
<feature type="region of interest" description="Disordered" evidence="1">
    <location>
        <begin position="307"/>
        <end position="331"/>
    </location>
</feature>
<feature type="region of interest" description="Disordered" evidence="1">
    <location>
        <begin position="191"/>
        <end position="216"/>
    </location>
</feature>
<protein>
    <submittedName>
        <fullName evidence="2">Uncharacterized protein</fullName>
    </submittedName>
</protein>
<dbReference type="AlphaFoldDB" id="A0A9P5CKE7"/>
<gene>
    <name evidence="2" type="ORF">M406DRAFT_353495</name>
</gene>
<feature type="region of interest" description="Disordered" evidence="1">
    <location>
        <begin position="445"/>
        <end position="472"/>
    </location>
</feature>
<organism evidence="2 3">
    <name type="scientific">Cryphonectria parasitica (strain ATCC 38755 / EP155)</name>
    <dbReference type="NCBI Taxonomy" id="660469"/>
    <lineage>
        <taxon>Eukaryota</taxon>
        <taxon>Fungi</taxon>
        <taxon>Dikarya</taxon>
        <taxon>Ascomycota</taxon>
        <taxon>Pezizomycotina</taxon>
        <taxon>Sordariomycetes</taxon>
        <taxon>Sordariomycetidae</taxon>
        <taxon>Diaporthales</taxon>
        <taxon>Cryphonectriaceae</taxon>
        <taxon>Cryphonectria-Endothia species complex</taxon>
        <taxon>Cryphonectria</taxon>
    </lineage>
</organism>
<evidence type="ECO:0000256" key="1">
    <source>
        <dbReference type="SAM" id="MobiDB-lite"/>
    </source>
</evidence>